<name>A0A926EFH0_9FIRM</name>
<dbReference type="InterPro" id="IPR013830">
    <property type="entry name" value="SGNH_hydro"/>
</dbReference>
<feature type="domain" description="SGNH hydrolase-type esterase" evidence="1">
    <location>
        <begin position="6"/>
        <end position="199"/>
    </location>
</feature>
<dbReference type="RefSeq" id="WP_262397973.1">
    <property type="nucleotide sequence ID" value="NZ_JACRTC010000005.1"/>
</dbReference>
<dbReference type="PANTHER" id="PTHR30383">
    <property type="entry name" value="THIOESTERASE 1/PROTEASE 1/LYSOPHOSPHOLIPASE L1"/>
    <property type="match status" value="1"/>
</dbReference>
<accession>A0A926EFH0</accession>
<proteinExistence type="predicted"/>
<organism evidence="2 3">
    <name type="scientific">Zongyangia hominis</name>
    <dbReference type="NCBI Taxonomy" id="2763677"/>
    <lineage>
        <taxon>Bacteria</taxon>
        <taxon>Bacillati</taxon>
        <taxon>Bacillota</taxon>
        <taxon>Clostridia</taxon>
        <taxon>Eubacteriales</taxon>
        <taxon>Oscillospiraceae</taxon>
        <taxon>Zongyangia</taxon>
    </lineage>
</organism>
<evidence type="ECO:0000259" key="1">
    <source>
        <dbReference type="Pfam" id="PF13472"/>
    </source>
</evidence>
<dbReference type="AlphaFoldDB" id="A0A926EFH0"/>
<dbReference type="SUPFAM" id="SSF52266">
    <property type="entry name" value="SGNH hydrolase"/>
    <property type="match status" value="1"/>
</dbReference>
<dbReference type="CDD" id="cd01839">
    <property type="entry name" value="SGNH_arylesterase_like"/>
    <property type="match status" value="1"/>
</dbReference>
<protein>
    <submittedName>
        <fullName evidence="2">SGNH/GDSL hydrolase family protein</fullName>
    </submittedName>
</protein>
<dbReference type="Gene3D" id="3.40.50.1110">
    <property type="entry name" value="SGNH hydrolase"/>
    <property type="match status" value="1"/>
</dbReference>
<evidence type="ECO:0000313" key="3">
    <source>
        <dbReference type="Proteomes" id="UP000660861"/>
    </source>
</evidence>
<dbReference type="PANTHER" id="PTHR30383:SF29">
    <property type="entry name" value="SGNH HYDROLASE-TYPE ESTERASE DOMAIN-CONTAINING PROTEIN"/>
    <property type="match status" value="1"/>
</dbReference>
<evidence type="ECO:0000313" key="2">
    <source>
        <dbReference type="EMBL" id="MBC8570881.1"/>
    </source>
</evidence>
<dbReference type="Pfam" id="PF13472">
    <property type="entry name" value="Lipase_GDSL_2"/>
    <property type="match status" value="1"/>
</dbReference>
<dbReference type="EMBL" id="JACRTC010000005">
    <property type="protein sequence ID" value="MBC8570881.1"/>
    <property type="molecule type" value="Genomic_DNA"/>
</dbReference>
<sequence length="218" mass="24298">MKDILCYGDSNTWGYRPMDKQRYDVHTRWPGVLRDLLGAEYHVVEEGNNGRTPVWEDPVMEGKDGLAYLDPCLASHYPLDLVILMLGTNAAKGRFSCNAWDIAKGMETLIKHVKKAECGPDGGIPQILLIAPPLVGFVPPDHPGTHAGLEFGMEAVEKSKLFAPYYREIAEANGVHFLDAALYCEPSKEDGLHLYADSHRRLGEAVYKKVLEIFGEKK</sequence>
<dbReference type="InterPro" id="IPR051532">
    <property type="entry name" value="Ester_Hydrolysis_Enzymes"/>
</dbReference>
<keyword evidence="3" id="KW-1185">Reference proteome</keyword>
<keyword evidence="2" id="KW-0378">Hydrolase</keyword>
<gene>
    <name evidence="2" type="ORF">H8709_08585</name>
</gene>
<dbReference type="InterPro" id="IPR036514">
    <property type="entry name" value="SGNH_hydro_sf"/>
</dbReference>
<comment type="caution">
    <text evidence="2">The sequence shown here is derived from an EMBL/GenBank/DDBJ whole genome shotgun (WGS) entry which is preliminary data.</text>
</comment>
<dbReference type="GO" id="GO:0016787">
    <property type="term" value="F:hydrolase activity"/>
    <property type="evidence" value="ECO:0007669"/>
    <property type="project" value="UniProtKB-KW"/>
</dbReference>
<reference evidence="2" key="1">
    <citation type="submission" date="2020-08" db="EMBL/GenBank/DDBJ databases">
        <title>Genome public.</title>
        <authorList>
            <person name="Liu C."/>
            <person name="Sun Q."/>
        </authorList>
    </citation>
    <scope>NUCLEOTIDE SEQUENCE</scope>
    <source>
        <strain evidence="2">NSJ-54</strain>
    </source>
</reference>
<dbReference type="Proteomes" id="UP000660861">
    <property type="component" value="Unassembled WGS sequence"/>
</dbReference>